<organism evidence="2 3">
    <name type="scientific">Streptomyces flaveus</name>
    <dbReference type="NCBI Taxonomy" id="66370"/>
    <lineage>
        <taxon>Bacteria</taxon>
        <taxon>Bacillati</taxon>
        <taxon>Actinomycetota</taxon>
        <taxon>Actinomycetes</taxon>
        <taxon>Kitasatosporales</taxon>
        <taxon>Streptomycetaceae</taxon>
        <taxon>Streptomyces</taxon>
        <taxon>Streptomyces aurantiacus group</taxon>
    </lineage>
</organism>
<keyword evidence="1" id="KW-0472">Membrane</keyword>
<keyword evidence="3" id="KW-1185">Reference proteome</keyword>
<keyword evidence="1" id="KW-1133">Transmembrane helix</keyword>
<comment type="caution">
    <text evidence="2">The sequence shown here is derived from an EMBL/GenBank/DDBJ whole genome shotgun (WGS) entry which is preliminary data.</text>
</comment>
<gene>
    <name evidence="2" type="ORF">GCM10010094_95070</name>
</gene>
<evidence type="ECO:0000313" key="2">
    <source>
        <dbReference type="EMBL" id="GGL18959.1"/>
    </source>
</evidence>
<feature type="transmembrane region" description="Helical" evidence="1">
    <location>
        <begin position="5"/>
        <end position="22"/>
    </location>
</feature>
<sequence>MILLIYEILLFLIISFSYFLIQTGFMNIHFGILASIFEMFTANLFMYYMLLYKRPEYNDKKIFKIFINLINLVIIIISLIILNLLTVK</sequence>
<dbReference type="EMBL" id="BMPQ01000082">
    <property type="protein sequence ID" value="GGL18959.1"/>
    <property type="molecule type" value="Genomic_DNA"/>
</dbReference>
<feature type="transmembrane region" description="Helical" evidence="1">
    <location>
        <begin position="62"/>
        <end position="85"/>
    </location>
</feature>
<evidence type="ECO:0000256" key="1">
    <source>
        <dbReference type="SAM" id="Phobius"/>
    </source>
</evidence>
<proteinExistence type="predicted"/>
<protein>
    <submittedName>
        <fullName evidence="2">Uncharacterized protein</fullName>
    </submittedName>
</protein>
<accession>A0A917RQC4</accession>
<reference evidence="2" key="2">
    <citation type="submission" date="2020-09" db="EMBL/GenBank/DDBJ databases">
        <authorList>
            <person name="Sun Q."/>
            <person name="Ohkuma M."/>
        </authorList>
    </citation>
    <scope>NUCLEOTIDE SEQUENCE</scope>
    <source>
        <strain evidence="2">JCM 3035</strain>
    </source>
</reference>
<name>A0A917RQC4_9ACTN</name>
<evidence type="ECO:0000313" key="3">
    <source>
        <dbReference type="Proteomes" id="UP000637788"/>
    </source>
</evidence>
<feature type="transmembrane region" description="Helical" evidence="1">
    <location>
        <begin position="28"/>
        <end position="50"/>
    </location>
</feature>
<dbReference type="Proteomes" id="UP000637788">
    <property type="component" value="Unassembled WGS sequence"/>
</dbReference>
<keyword evidence="1" id="KW-0812">Transmembrane</keyword>
<dbReference type="AlphaFoldDB" id="A0A917RQC4"/>
<reference evidence="2" key="1">
    <citation type="journal article" date="2014" name="Int. J. Syst. Evol. Microbiol.">
        <title>Complete genome sequence of Corynebacterium casei LMG S-19264T (=DSM 44701T), isolated from a smear-ripened cheese.</title>
        <authorList>
            <consortium name="US DOE Joint Genome Institute (JGI-PGF)"/>
            <person name="Walter F."/>
            <person name="Albersmeier A."/>
            <person name="Kalinowski J."/>
            <person name="Ruckert C."/>
        </authorList>
    </citation>
    <scope>NUCLEOTIDE SEQUENCE</scope>
    <source>
        <strain evidence="2">JCM 3035</strain>
    </source>
</reference>